<dbReference type="STRING" id="1742973.COMA2_20349"/>
<accession>A0A0S4LEH5</accession>
<dbReference type="InterPro" id="IPR005940">
    <property type="entry name" value="Anthranilate_Pribosyl_Tfrase"/>
</dbReference>
<evidence type="ECO:0000313" key="6">
    <source>
        <dbReference type="Proteomes" id="UP000198736"/>
    </source>
</evidence>
<sequence length="346" mass="37094">MPIQEILAKIARGPKASKDLTWDECKQAMKALIEGEATPAQVGAFLIAMRFKMESVTELAALTAAARQYVHPLAVSRELALVDVPSYAGKQDTFHAIVAASIVAASAGAAVLMHGYDGIPGRPGSAGILKALGIPVDAEPKRVTEQVNKNGFAYLDIGLYHPPLYRFLEMRQELGVRNVFHPIARLLNPARAAVQVVGLSHPPHFEKTAEALRMLGCSRALVIRGVEGDPELSASMATRVLEVRDERITSLGVVPKDFGLALVPSREMAGFPPSQREKEADLLRRILQNRVPSGPTDWVLMNAAMLLYAAGKGTSLAACFPVARAAVEGGAAARKLDELMRQPVAA</sequence>
<dbReference type="GO" id="GO:0004048">
    <property type="term" value="F:anthranilate phosphoribosyltransferase activity"/>
    <property type="evidence" value="ECO:0007669"/>
    <property type="project" value="UniProtKB-EC"/>
</dbReference>
<dbReference type="GO" id="GO:0000162">
    <property type="term" value="P:L-tryptophan biosynthetic process"/>
    <property type="evidence" value="ECO:0007669"/>
    <property type="project" value="InterPro"/>
</dbReference>
<keyword evidence="6" id="KW-1185">Reference proteome</keyword>
<evidence type="ECO:0000313" key="5">
    <source>
        <dbReference type="EMBL" id="CUS35599.1"/>
    </source>
</evidence>
<keyword evidence="2 5" id="KW-0808">Transferase</keyword>
<dbReference type="InterPro" id="IPR000312">
    <property type="entry name" value="Glycosyl_Trfase_fam3"/>
</dbReference>
<dbReference type="InterPro" id="IPR017459">
    <property type="entry name" value="Glycosyl_Trfase_fam3_N_dom"/>
</dbReference>
<dbReference type="Pfam" id="PF00591">
    <property type="entry name" value="Glycos_transf_3"/>
    <property type="match status" value="1"/>
</dbReference>
<dbReference type="EMBL" id="CZPZ01000012">
    <property type="protein sequence ID" value="CUS35599.1"/>
    <property type="molecule type" value="Genomic_DNA"/>
</dbReference>
<evidence type="ECO:0000259" key="3">
    <source>
        <dbReference type="Pfam" id="PF00591"/>
    </source>
</evidence>
<dbReference type="SUPFAM" id="SSF47648">
    <property type="entry name" value="Nucleoside phosphorylase/phosphoribosyltransferase N-terminal domain"/>
    <property type="match status" value="1"/>
</dbReference>
<dbReference type="Proteomes" id="UP000198736">
    <property type="component" value="Unassembled WGS sequence"/>
</dbReference>
<organism evidence="5 6">
    <name type="scientific">Candidatus Nitrospira nitrificans</name>
    <dbReference type="NCBI Taxonomy" id="1742973"/>
    <lineage>
        <taxon>Bacteria</taxon>
        <taxon>Pseudomonadati</taxon>
        <taxon>Nitrospirota</taxon>
        <taxon>Nitrospiria</taxon>
        <taxon>Nitrospirales</taxon>
        <taxon>Nitrospiraceae</taxon>
        <taxon>Nitrospira</taxon>
    </lineage>
</organism>
<dbReference type="PANTHER" id="PTHR43285">
    <property type="entry name" value="ANTHRANILATE PHOSPHORIBOSYLTRANSFERASE"/>
    <property type="match status" value="1"/>
</dbReference>
<dbReference type="InterPro" id="IPR036320">
    <property type="entry name" value="Glycosyl_Trfase_fam3_N_dom_sf"/>
</dbReference>
<feature type="domain" description="Glycosyl transferase family 3 N-terminal" evidence="4">
    <location>
        <begin position="4"/>
        <end position="68"/>
    </location>
</feature>
<keyword evidence="1 5" id="KW-0328">Glycosyltransferase</keyword>
<gene>
    <name evidence="5" type="primary">trpD</name>
    <name evidence="5" type="ORF">COMA2_20349</name>
</gene>
<feature type="domain" description="Glycosyl transferase family 3" evidence="3">
    <location>
        <begin position="89"/>
        <end position="332"/>
    </location>
</feature>
<dbReference type="EC" id="2.4.2.18" evidence="5"/>
<name>A0A0S4LEH5_9BACT</name>
<evidence type="ECO:0000259" key="4">
    <source>
        <dbReference type="Pfam" id="PF02885"/>
    </source>
</evidence>
<dbReference type="RefSeq" id="WP_175304499.1">
    <property type="nucleotide sequence ID" value="NZ_CZPZ01000012.1"/>
</dbReference>
<dbReference type="AlphaFoldDB" id="A0A0S4LEH5"/>
<dbReference type="Pfam" id="PF02885">
    <property type="entry name" value="Glycos_trans_3N"/>
    <property type="match status" value="1"/>
</dbReference>
<proteinExistence type="predicted"/>
<evidence type="ECO:0000256" key="1">
    <source>
        <dbReference type="ARBA" id="ARBA00022676"/>
    </source>
</evidence>
<dbReference type="NCBIfam" id="TIGR01245">
    <property type="entry name" value="trpD"/>
    <property type="match status" value="1"/>
</dbReference>
<reference evidence="6" key="1">
    <citation type="submission" date="2015-10" db="EMBL/GenBank/DDBJ databases">
        <authorList>
            <person name="Luecker S."/>
            <person name="Luecker S."/>
        </authorList>
    </citation>
    <scope>NUCLEOTIDE SEQUENCE [LARGE SCALE GENOMIC DNA]</scope>
</reference>
<dbReference type="PANTHER" id="PTHR43285:SF2">
    <property type="entry name" value="ANTHRANILATE PHOSPHORIBOSYLTRANSFERASE"/>
    <property type="match status" value="1"/>
</dbReference>
<dbReference type="GO" id="GO:0005829">
    <property type="term" value="C:cytosol"/>
    <property type="evidence" value="ECO:0007669"/>
    <property type="project" value="TreeGrafter"/>
</dbReference>
<dbReference type="Gene3D" id="3.40.1030.10">
    <property type="entry name" value="Nucleoside phosphorylase/phosphoribosyltransferase catalytic domain"/>
    <property type="match status" value="1"/>
</dbReference>
<dbReference type="Gene3D" id="1.20.970.10">
    <property type="entry name" value="Transferase, Pyrimidine Nucleoside Phosphorylase, Chain C"/>
    <property type="match status" value="1"/>
</dbReference>
<evidence type="ECO:0000256" key="2">
    <source>
        <dbReference type="ARBA" id="ARBA00022679"/>
    </source>
</evidence>
<dbReference type="SUPFAM" id="SSF52418">
    <property type="entry name" value="Nucleoside phosphorylase/phosphoribosyltransferase catalytic domain"/>
    <property type="match status" value="1"/>
</dbReference>
<protein>
    <submittedName>
        <fullName evidence="5">Anthranilate phosphoribosyltransferase</fullName>
        <ecNumber evidence="5">2.4.2.18</ecNumber>
    </submittedName>
</protein>
<dbReference type="InterPro" id="IPR035902">
    <property type="entry name" value="Nuc_phospho_transferase"/>
</dbReference>